<keyword evidence="1" id="KW-0732">Signal</keyword>
<evidence type="ECO:0000256" key="1">
    <source>
        <dbReference type="SAM" id="SignalP"/>
    </source>
</evidence>
<dbReference type="InterPro" id="IPR036452">
    <property type="entry name" value="Ribo_hydro-like"/>
</dbReference>
<dbReference type="Gene3D" id="3.90.245.10">
    <property type="entry name" value="Ribonucleoside hydrolase-like"/>
    <property type="match status" value="1"/>
</dbReference>
<feature type="signal peptide" evidence="1">
    <location>
        <begin position="1"/>
        <end position="21"/>
    </location>
</feature>
<gene>
    <name evidence="2" type="ORF">PEDI_48560</name>
</gene>
<dbReference type="GO" id="GO:0016799">
    <property type="term" value="F:hydrolase activity, hydrolyzing N-glycosyl compounds"/>
    <property type="evidence" value="ECO:0007669"/>
    <property type="project" value="InterPro"/>
</dbReference>
<dbReference type="PANTHER" id="PTHR43264:SF1">
    <property type="entry name" value="INOSINE_URIDINE-PREFERRING NUCLEOSIDE HYDROLASE DOMAIN-CONTAINING PROTEIN"/>
    <property type="match status" value="1"/>
</dbReference>
<evidence type="ECO:0008006" key="4">
    <source>
        <dbReference type="Google" id="ProtNLM"/>
    </source>
</evidence>
<comment type="caution">
    <text evidence="2">The sequence shown here is derived from an EMBL/GenBank/DDBJ whole genome shotgun (WGS) entry which is preliminary data.</text>
</comment>
<feature type="chain" id="PRO_5042907268" description="Nucleoside hydrolase" evidence="1">
    <location>
        <begin position="22"/>
        <end position="76"/>
    </location>
</feature>
<accession>A0AAN4W1Y9</accession>
<name>A0AAN4W1Y9_9BACT</name>
<evidence type="ECO:0000313" key="2">
    <source>
        <dbReference type="EMBL" id="GJM64304.1"/>
    </source>
</evidence>
<keyword evidence="3" id="KW-1185">Reference proteome</keyword>
<evidence type="ECO:0000313" key="3">
    <source>
        <dbReference type="Proteomes" id="UP001310022"/>
    </source>
</evidence>
<dbReference type="PANTHER" id="PTHR43264">
    <property type="match status" value="1"/>
</dbReference>
<dbReference type="Proteomes" id="UP001310022">
    <property type="component" value="Unassembled WGS sequence"/>
</dbReference>
<dbReference type="EMBL" id="BQKE01000005">
    <property type="protein sequence ID" value="GJM64304.1"/>
    <property type="molecule type" value="Genomic_DNA"/>
</dbReference>
<proteinExistence type="predicted"/>
<organism evidence="2 3">
    <name type="scientific">Persicobacter diffluens</name>
    <dbReference type="NCBI Taxonomy" id="981"/>
    <lineage>
        <taxon>Bacteria</taxon>
        <taxon>Pseudomonadati</taxon>
        <taxon>Bacteroidota</taxon>
        <taxon>Cytophagia</taxon>
        <taxon>Cytophagales</taxon>
        <taxon>Persicobacteraceae</taxon>
        <taxon>Persicobacter</taxon>
    </lineage>
</organism>
<protein>
    <recommendedName>
        <fullName evidence="4">Nucleoside hydrolase</fullName>
    </recommendedName>
</protein>
<sequence length="76" mass="8067">MLKYFLLILCGIVLLCSSCQTKGGLSASDPVQIILDTDMGSDCDDVGALAILNEFMNLSEANCLGVIYSSGRVPYS</sequence>
<dbReference type="AlphaFoldDB" id="A0AAN4W1Y9"/>
<reference evidence="2 3" key="1">
    <citation type="submission" date="2021-12" db="EMBL/GenBank/DDBJ databases">
        <title>Genome sequencing of bacteria with rrn-lacking chromosome and rrn-plasmid.</title>
        <authorList>
            <person name="Anda M."/>
            <person name="Iwasaki W."/>
        </authorList>
    </citation>
    <scope>NUCLEOTIDE SEQUENCE [LARGE SCALE GENOMIC DNA]</scope>
    <source>
        <strain evidence="2 3">NBRC 15940</strain>
    </source>
</reference>